<dbReference type="Gene3D" id="3.40.50.800">
    <property type="entry name" value="Anticodon-binding domain"/>
    <property type="match status" value="1"/>
</dbReference>
<evidence type="ECO:0000259" key="2">
    <source>
        <dbReference type="Pfam" id="PF03129"/>
    </source>
</evidence>
<dbReference type="Proteomes" id="UP001186944">
    <property type="component" value="Unassembled WGS sequence"/>
</dbReference>
<dbReference type="InterPro" id="IPR004154">
    <property type="entry name" value="Anticodon-bd"/>
</dbReference>
<evidence type="ECO:0000313" key="3">
    <source>
        <dbReference type="EMBL" id="KAK3096633.1"/>
    </source>
</evidence>
<protein>
    <recommendedName>
        <fullName evidence="2">Anticodon-binding domain-containing protein</fullName>
    </recommendedName>
</protein>
<dbReference type="Pfam" id="PF03129">
    <property type="entry name" value="HGTP_anticodon"/>
    <property type="match status" value="1"/>
</dbReference>
<accession>A0AA88YBH9</accession>
<feature type="domain" description="Anticodon-binding" evidence="2">
    <location>
        <begin position="39"/>
        <end position="111"/>
    </location>
</feature>
<dbReference type="EMBL" id="VSWD01000007">
    <property type="protein sequence ID" value="KAK3096633.1"/>
    <property type="molecule type" value="Genomic_DNA"/>
</dbReference>
<dbReference type="SUPFAM" id="SSF52954">
    <property type="entry name" value="Class II aaRS ABD-related"/>
    <property type="match status" value="1"/>
</dbReference>
<evidence type="ECO:0000256" key="1">
    <source>
        <dbReference type="ARBA" id="ARBA00022917"/>
    </source>
</evidence>
<reference evidence="3" key="1">
    <citation type="submission" date="2019-08" db="EMBL/GenBank/DDBJ databases">
        <title>The improved chromosome-level genome for the pearl oyster Pinctada fucata martensii using PacBio sequencing and Hi-C.</title>
        <authorList>
            <person name="Zheng Z."/>
        </authorList>
    </citation>
    <scope>NUCLEOTIDE SEQUENCE</scope>
    <source>
        <strain evidence="3">ZZ-2019</strain>
        <tissue evidence="3">Adductor muscle</tissue>
    </source>
</reference>
<proteinExistence type="predicted"/>
<dbReference type="GO" id="GO:0005739">
    <property type="term" value="C:mitochondrion"/>
    <property type="evidence" value="ECO:0007669"/>
    <property type="project" value="TreeGrafter"/>
</dbReference>
<gene>
    <name evidence="3" type="ORF">FSP39_001910</name>
    <name evidence="4" type="ORF">FSP39_009203</name>
</gene>
<keyword evidence="5" id="KW-1185">Reference proteome</keyword>
<keyword evidence="1" id="KW-0648">Protein biosynthesis</keyword>
<evidence type="ECO:0000313" key="4">
    <source>
        <dbReference type="EMBL" id="KAK3097389.1"/>
    </source>
</evidence>
<sequence>MGEFTPNQVALIFYMQIPCDLSYDKDPVKWQSLYSNNCVRDQIYDAGFVCDMVIDQGNTFNKDIRNAQLAQYNFILVVGEKEATNKTANVRTRDNKVHGEFSIDDIVQKFVKFDTTKAADAEENFD</sequence>
<comment type="caution">
    <text evidence="3">The sequence shown here is derived from an EMBL/GenBank/DDBJ whole genome shotgun (WGS) entry which is preliminary data.</text>
</comment>
<dbReference type="PANTHER" id="PTHR11451">
    <property type="entry name" value="THREONINE-TRNA LIGASE"/>
    <property type="match status" value="1"/>
</dbReference>
<evidence type="ECO:0000313" key="5">
    <source>
        <dbReference type="Proteomes" id="UP001186944"/>
    </source>
</evidence>
<organism evidence="3 5">
    <name type="scientific">Pinctada imbricata</name>
    <name type="common">Atlantic pearl-oyster</name>
    <name type="synonym">Pinctada martensii</name>
    <dbReference type="NCBI Taxonomy" id="66713"/>
    <lineage>
        <taxon>Eukaryota</taxon>
        <taxon>Metazoa</taxon>
        <taxon>Spiralia</taxon>
        <taxon>Lophotrochozoa</taxon>
        <taxon>Mollusca</taxon>
        <taxon>Bivalvia</taxon>
        <taxon>Autobranchia</taxon>
        <taxon>Pteriomorphia</taxon>
        <taxon>Pterioida</taxon>
        <taxon>Pterioidea</taxon>
        <taxon>Pteriidae</taxon>
        <taxon>Pinctada</taxon>
    </lineage>
</organism>
<dbReference type="AlphaFoldDB" id="A0AA88YBH9"/>
<dbReference type="GO" id="GO:0004829">
    <property type="term" value="F:threonine-tRNA ligase activity"/>
    <property type="evidence" value="ECO:0007669"/>
    <property type="project" value="TreeGrafter"/>
</dbReference>
<dbReference type="EMBL" id="VSWD01000007">
    <property type="protein sequence ID" value="KAK3097389.1"/>
    <property type="molecule type" value="Genomic_DNA"/>
</dbReference>
<name>A0AA88YBH9_PINIB</name>
<dbReference type="InterPro" id="IPR036621">
    <property type="entry name" value="Anticodon-bd_dom_sf"/>
</dbReference>
<dbReference type="GO" id="GO:0006435">
    <property type="term" value="P:threonyl-tRNA aminoacylation"/>
    <property type="evidence" value="ECO:0007669"/>
    <property type="project" value="TreeGrafter"/>
</dbReference>
<dbReference type="PANTHER" id="PTHR11451:SF46">
    <property type="entry name" value="THREONINE--TRNA LIGASE"/>
    <property type="match status" value="1"/>
</dbReference>